<feature type="coiled-coil region" evidence="6">
    <location>
        <begin position="100"/>
        <end position="172"/>
    </location>
</feature>
<keyword evidence="2" id="KW-0805">Transcription regulation</keyword>
<evidence type="ECO:0000256" key="6">
    <source>
        <dbReference type="SAM" id="Coils"/>
    </source>
</evidence>
<dbReference type="GO" id="GO:0005634">
    <property type="term" value="C:nucleus"/>
    <property type="evidence" value="ECO:0007669"/>
    <property type="project" value="UniProtKB-SubCell"/>
</dbReference>
<name>A0ABD1S1F2_9LAMI</name>
<dbReference type="PRINTS" id="PR00404">
    <property type="entry name" value="MADSDOMAIN"/>
</dbReference>
<keyword evidence="5" id="KW-0539">Nucleus</keyword>
<keyword evidence="3" id="KW-0238">DNA-binding</keyword>
<evidence type="ECO:0000313" key="8">
    <source>
        <dbReference type="EMBL" id="KAL2494540.1"/>
    </source>
</evidence>
<dbReference type="SUPFAM" id="SSF55455">
    <property type="entry name" value="SRF-like"/>
    <property type="match status" value="1"/>
</dbReference>
<comment type="subcellular location">
    <subcellularLocation>
        <location evidence="1">Nucleus</location>
    </subcellularLocation>
</comment>
<evidence type="ECO:0000256" key="5">
    <source>
        <dbReference type="ARBA" id="ARBA00023242"/>
    </source>
</evidence>
<dbReference type="Pfam" id="PF00319">
    <property type="entry name" value="SRF-TF"/>
    <property type="match status" value="1"/>
</dbReference>
<dbReference type="InterPro" id="IPR036879">
    <property type="entry name" value="TF_MADSbox_sf"/>
</dbReference>
<gene>
    <name evidence="8" type="ORF">Fot_38297</name>
</gene>
<keyword evidence="6" id="KW-0175">Coiled coil</keyword>
<organism evidence="8 9">
    <name type="scientific">Forsythia ovata</name>
    <dbReference type="NCBI Taxonomy" id="205694"/>
    <lineage>
        <taxon>Eukaryota</taxon>
        <taxon>Viridiplantae</taxon>
        <taxon>Streptophyta</taxon>
        <taxon>Embryophyta</taxon>
        <taxon>Tracheophyta</taxon>
        <taxon>Spermatophyta</taxon>
        <taxon>Magnoliopsida</taxon>
        <taxon>eudicotyledons</taxon>
        <taxon>Gunneridae</taxon>
        <taxon>Pentapetalae</taxon>
        <taxon>asterids</taxon>
        <taxon>lamiids</taxon>
        <taxon>Lamiales</taxon>
        <taxon>Oleaceae</taxon>
        <taxon>Forsythieae</taxon>
        <taxon>Forsythia</taxon>
    </lineage>
</organism>
<keyword evidence="4" id="KW-0804">Transcription</keyword>
<evidence type="ECO:0000313" key="9">
    <source>
        <dbReference type="Proteomes" id="UP001604277"/>
    </source>
</evidence>
<feature type="domain" description="MADS-box" evidence="7">
    <location>
        <begin position="13"/>
        <end position="73"/>
    </location>
</feature>
<dbReference type="AlphaFoldDB" id="A0ABD1S1F2"/>
<sequence length="210" mass="23941">MSEPSSSARKKTQGRKKVEIKLIPNENARRITFSKRRNGLFKKATELSTLCGANVGIVVFSLRGKAYSFGHPNVESVMSRFMHENPNSNVSDSMLQVLRLRQQETISQQLKQQCDEMSEELELLKKKRKEIHEAIETSHCQTSEGFLSSLSVQQLKGMKERMEKLKKNVTHRLNLQLKLERGRPLRNVDLANVEKNEGGASPIPANWLKL</sequence>
<dbReference type="PANTHER" id="PTHR11945">
    <property type="entry name" value="MADS BOX PROTEIN"/>
    <property type="match status" value="1"/>
</dbReference>
<keyword evidence="9" id="KW-1185">Reference proteome</keyword>
<comment type="caution">
    <text evidence="8">The sequence shown here is derived from an EMBL/GenBank/DDBJ whole genome shotgun (WGS) entry which is preliminary data.</text>
</comment>
<dbReference type="EMBL" id="JBFOLJ010000011">
    <property type="protein sequence ID" value="KAL2494540.1"/>
    <property type="molecule type" value="Genomic_DNA"/>
</dbReference>
<evidence type="ECO:0000256" key="4">
    <source>
        <dbReference type="ARBA" id="ARBA00023163"/>
    </source>
</evidence>
<evidence type="ECO:0000256" key="2">
    <source>
        <dbReference type="ARBA" id="ARBA00023015"/>
    </source>
</evidence>
<evidence type="ECO:0000256" key="3">
    <source>
        <dbReference type="ARBA" id="ARBA00023125"/>
    </source>
</evidence>
<evidence type="ECO:0000256" key="1">
    <source>
        <dbReference type="ARBA" id="ARBA00004123"/>
    </source>
</evidence>
<dbReference type="InterPro" id="IPR002100">
    <property type="entry name" value="TF_MADSbox"/>
</dbReference>
<dbReference type="FunFam" id="3.40.1810.10:FF:000006">
    <property type="entry name" value="Agamous-like MADS-box protein AGL62"/>
    <property type="match status" value="1"/>
</dbReference>
<reference evidence="9" key="1">
    <citation type="submission" date="2024-07" db="EMBL/GenBank/DDBJ databases">
        <title>Two chromosome-level genome assemblies of Korean endemic species Abeliophyllum distichum and Forsythia ovata (Oleaceae).</title>
        <authorList>
            <person name="Jang H."/>
        </authorList>
    </citation>
    <scope>NUCLEOTIDE SEQUENCE [LARGE SCALE GENOMIC DNA]</scope>
</reference>
<dbReference type="Gene3D" id="3.40.1810.10">
    <property type="entry name" value="Transcription factor, MADS-box"/>
    <property type="match status" value="1"/>
</dbReference>
<dbReference type="GO" id="GO:0003677">
    <property type="term" value="F:DNA binding"/>
    <property type="evidence" value="ECO:0007669"/>
    <property type="project" value="UniProtKB-KW"/>
</dbReference>
<dbReference type="PROSITE" id="PS50066">
    <property type="entry name" value="MADS_BOX_2"/>
    <property type="match status" value="1"/>
</dbReference>
<accession>A0ABD1S1F2</accession>
<dbReference type="SMART" id="SM00432">
    <property type="entry name" value="MADS"/>
    <property type="match status" value="1"/>
</dbReference>
<evidence type="ECO:0000259" key="7">
    <source>
        <dbReference type="PROSITE" id="PS50066"/>
    </source>
</evidence>
<protein>
    <submittedName>
        <fullName evidence="8">Agamous-like MADS-box protein AGL62</fullName>
    </submittedName>
</protein>
<dbReference type="PANTHER" id="PTHR11945:SF629">
    <property type="entry name" value="OS02G0164450 PROTEIN"/>
    <property type="match status" value="1"/>
</dbReference>
<dbReference type="Proteomes" id="UP001604277">
    <property type="component" value="Unassembled WGS sequence"/>
</dbReference>
<proteinExistence type="predicted"/>